<comment type="caution">
    <text evidence="1">The sequence shown here is derived from an EMBL/GenBank/DDBJ whole genome shotgun (WGS) entry which is preliminary data.</text>
</comment>
<evidence type="ECO:0000313" key="2">
    <source>
        <dbReference type="Proteomes" id="UP001592581"/>
    </source>
</evidence>
<dbReference type="InterPro" id="IPR013381">
    <property type="entry name" value="CRISPR-assoc_prot_Cse1"/>
</dbReference>
<proteinExistence type="predicted"/>
<reference evidence="1 2" key="1">
    <citation type="submission" date="2024-06" db="EMBL/GenBank/DDBJ databases">
        <authorList>
            <person name="Lee S.D."/>
        </authorList>
    </citation>
    <scope>NUCLEOTIDE SEQUENCE [LARGE SCALE GENOMIC DNA]</scope>
    <source>
        <strain evidence="1 2">N1-10</strain>
    </source>
</reference>
<sequence>MVPHAFNPVDDPCLDVLICSSARPADLDRLLPGTRPGEVREVGLRSALRAAHLIGDLVVSNPAVESALRRFLTALFVRVAGLDVAEVEDWQDRHDALLAAGAFSSQEVDAYFDRWHSRFSLFDPERPLLQDPRLAAECSTQAAPGRLVMTQAAGSNQPWFDHTPQSAPIESMYALGELLAWRCYGPSGTGAQRKHGGVDSKSMKAAPMRSLVSFHPLAETLFASLLLSCPPPDSTVNPVLDLAPWERDELPDPLVPARVHGPVSLLTARATHHVLLAPSEDASQVIGCWVAWGSTKDLPAARDPFVIDRDKGGPVWANYRRALVRDFDAFIHAKDPSAAGLKGVVLPAWLGVYADLTPDQLDGLGPVRVRALGCHQAKMARESHWYAATTPASLAPFLPARDPARAAKVAATRIAAERVEAALAAALRSAWKAMWPGDKNCAWADEARASYWDQAEPLFWQAITVPGGAVPGFERLALTVFDATTRPVAFTADGLHPVARARASLSHPRPTKSPRKAAA</sequence>
<organism evidence="1 2">
    <name type="scientific">Streptacidiphilus jeojiensis</name>
    <dbReference type="NCBI Taxonomy" id="3229225"/>
    <lineage>
        <taxon>Bacteria</taxon>
        <taxon>Bacillati</taxon>
        <taxon>Actinomycetota</taxon>
        <taxon>Actinomycetes</taxon>
        <taxon>Kitasatosporales</taxon>
        <taxon>Streptomycetaceae</taxon>
        <taxon>Streptacidiphilus</taxon>
    </lineage>
</organism>
<accession>A0ABV6XXY7</accession>
<dbReference type="NCBIfam" id="TIGR02547">
    <property type="entry name" value="casA_cse1"/>
    <property type="match status" value="1"/>
</dbReference>
<protein>
    <submittedName>
        <fullName evidence="1">Type I-E CRISPR-associated protein Cse1/CasA</fullName>
    </submittedName>
</protein>
<dbReference type="Proteomes" id="UP001592581">
    <property type="component" value="Unassembled WGS sequence"/>
</dbReference>
<evidence type="ECO:0000313" key="1">
    <source>
        <dbReference type="EMBL" id="MFC1443130.1"/>
    </source>
</evidence>
<name>A0ABV6XXY7_9ACTN</name>
<dbReference type="Pfam" id="PF09481">
    <property type="entry name" value="CRISPR_Cse1"/>
    <property type="match status" value="1"/>
</dbReference>
<dbReference type="RefSeq" id="WP_380568183.1">
    <property type="nucleotide sequence ID" value="NZ_JBEUKS010000015.1"/>
</dbReference>
<keyword evidence="2" id="KW-1185">Reference proteome</keyword>
<gene>
    <name evidence="1" type="primary">casA</name>
    <name evidence="1" type="synonym">cse1</name>
    <name evidence="1" type="ORF">ABUW04_33320</name>
</gene>
<dbReference type="EMBL" id="JBEUKS010000015">
    <property type="protein sequence ID" value="MFC1443130.1"/>
    <property type="molecule type" value="Genomic_DNA"/>
</dbReference>